<dbReference type="PaxDb" id="2903-EOD18725"/>
<dbReference type="HOGENOM" id="CLU_299657_0_0_1"/>
<dbReference type="Proteomes" id="UP000013827">
    <property type="component" value="Unassembled WGS sequence"/>
</dbReference>
<evidence type="ECO:0000313" key="2">
    <source>
        <dbReference type="Proteomes" id="UP000013827"/>
    </source>
</evidence>
<dbReference type="GeneID" id="17264268"/>
<dbReference type="Gene3D" id="1.25.10.10">
    <property type="entry name" value="Leucine-rich Repeat Variant"/>
    <property type="match status" value="1"/>
</dbReference>
<dbReference type="EnsemblProtists" id="EOD18725">
    <property type="protein sequence ID" value="EOD18725"/>
    <property type="gene ID" value="EMIHUDRAFT_470194"/>
</dbReference>
<reference evidence="1" key="2">
    <citation type="submission" date="2024-10" db="UniProtKB">
        <authorList>
            <consortium name="EnsemblProtists"/>
        </authorList>
    </citation>
    <scope>IDENTIFICATION</scope>
</reference>
<dbReference type="InterPro" id="IPR011989">
    <property type="entry name" value="ARM-like"/>
</dbReference>
<name>A0A0D3J5E0_EMIH1</name>
<keyword evidence="2" id="KW-1185">Reference proteome</keyword>
<proteinExistence type="predicted"/>
<dbReference type="GO" id="GO:0005737">
    <property type="term" value="C:cytoplasm"/>
    <property type="evidence" value="ECO:0007669"/>
    <property type="project" value="TreeGrafter"/>
</dbReference>
<dbReference type="PANTHER" id="PTHR12363">
    <property type="entry name" value="TRANSPORTIN 3 AND IMPORTIN 13"/>
    <property type="match status" value="1"/>
</dbReference>
<dbReference type="AlphaFoldDB" id="A0A0D3J5E0"/>
<dbReference type="RefSeq" id="XP_005771154.1">
    <property type="nucleotide sequence ID" value="XM_005771097.1"/>
</dbReference>
<protein>
    <submittedName>
        <fullName evidence="1">Uncharacterized protein</fullName>
    </submittedName>
</protein>
<dbReference type="InterPro" id="IPR051345">
    <property type="entry name" value="Importin_beta-like_NTR"/>
</dbReference>
<organism evidence="1 2">
    <name type="scientific">Emiliania huxleyi (strain CCMP1516)</name>
    <dbReference type="NCBI Taxonomy" id="280463"/>
    <lineage>
        <taxon>Eukaryota</taxon>
        <taxon>Haptista</taxon>
        <taxon>Haptophyta</taxon>
        <taxon>Prymnesiophyceae</taxon>
        <taxon>Isochrysidales</taxon>
        <taxon>Noelaerhabdaceae</taxon>
        <taxon>Emiliania</taxon>
    </lineage>
</organism>
<dbReference type="PANTHER" id="PTHR12363:SF54">
    <property type="entry name" value="NUCLEAR TRANSPORT RECEPTOR"/>
    <property type="match status" value="1"/>
</dbReference>
<sequence length="1001" mass="101005">MRFLSPGRETRVGAAGLGFAWAATTALQASAMQSIVVAALSADPVERRKGEDGLRASERQPGHTLRMLKCLAGQAASVVPPPAALFCAQAVQKSLRRAPLPELDEALAAVLLAATREAAARGWQAGLIQLCLACAVTAIRAGETTLLAAFDGNSSAVERLAALQLLALVAEELHSPASKISVAPARPAALRAALVSQADATLATLHRWFEEAAAAAAASQRLQPAQAEAAAHSAAAVLRAVGAWCACGLLGAESAAASPLLSRCAAGALANSRTAVDAAEAACAAIELAEPSGLPMLRLLACLLPHLQALDAGSRAVAAVVAQGCVALAGAASAAPPEADPLLEAWLDLLVAATARLPPEDAGVALEAWVAVGDVAAEEEAGEERGGAAPPGGRRVVLRTMRAARPRLLSALLGSSLLPPDLMAVTEAQREAWLDLREEQRAVLRSAVFPPSAAGRASGAADELTAQLWGWGSEALAHAPCAGVGGCGAAAPAAAPPAAAAPPPWLVVEATLHAASGAVRAAGTRPCPALEALVTALPRVVQYAALLCSTSPGGGSGGGGAEPLAGRALLGAALVLTGALSAWLGGESNRRLVPPLLPALLWSLSVPEEHEQSWPAAGWDVRSKQEHAGAVALFKLASSSPGALLSPALSFRQLAAALHAACSSPPHRACASSQPRPRRGHSSEWPLGAGSARLLLQAAAAVGAAAAATGEVAVDVVDALLSPVLDRLAAAASQRHAGGEAALEALGSLHALLMAWPPALAEEGAAALTPHAECIGVLLSADPRLAEAACDVAAAALKGFGGHAAPLLLAWAPGLAARFDSSLAAARAETAPAAASATAASRGVLRVGRALVQHGAGLPAEALEAGRALLRHFAERLISAASHAAEAEQAILADWFELCGSGGAIFARVLVSLSTWMPSWLLGDAASSLWAMRNGHGPAEFGRWLHEALAHADVPRPGLSAEAKMAFAKQLLDATAWSAFKAALKQLCGGKKRGERRASSD</sequence>
<dbReference type="KEGG" id="ehx:EMIHUDRAFT_470194"/>
<dbReference type="GO" id="GO:0006606">
    <property type="term" value="P:protein import into nucleus"/>
    <property type="evidence" value="ECO:0007669"/>
    <property type="project" value="TreeGrafter"/>
</dbReference>
<reference evidence="2" key="1">
    <citation type="journal article" date="2013" name="Nature">
        <title>Pan genome of the phytoplankton Emiliania underpins its global distribution.</title>
        <authorList>
            <person name="Read B.A."/>
            <person name="Kegel J."/>
            <person name="Klute M.J."/>
            <person name="Kuo A."/>
            <person name="Lefebvre S.C."/>
            <person name="Maumus F."/>
            <person name="Mayer C."/>
            <person name="Miller J."/>
            <person name="Monier A."/>
            <person name="Salamov A."/>
            <person name="Young J."/>
            <person name="Aguilar M."/>
            <person name="Claverie J.M."/>
            <person name="Frickenhaus S."/>
            <person name="Gonzalez K."/>
            <person name="Herman E.K."/>
            <person name="Lin Y.C."/>
            <person name="Napier J."/>
            <person name="Ogata H."/>
            <person name="Sarno A.F."/>
            <person name="Shmutz J."/>
            <person name="Schroeder D."/>
            <person name="de Vargas C."/>
            <person name="Verret F."/>
            <person name="von Dassow P."/>
            <person name="Valentin K."/>
            <person name="Van de Peer Y."/>
            <person name="Wheeler G."/>
            <person name="Dacks J.B."/>
            <person name="Delwiche C.F."/>
            <person name="Dyhrman S.T."/>
            <person name="Glockner G."/>
            <person name="John U."/>
            <person name="Richards T."/>
            <person name="Worden A.Z."/>
            <person name="Zhang X."/>
            <person name="Grigoriev I.V."/>
            <person name="Allen A.E."/>
            <person name="Bidle K."/>
            <person name="Borodovsky M."/>
            <person name="Bowler C."/>
            <person name="Brownlee C."/>
            <person name="Cock J.M."/>
            <person name="Elias M."/>
            <person name="Gladyshev V.N."/>
            <person name="Groth M."/>
            <person name="Guda C."/>
            <person name="Hadaegh A."/>
            <person name="Iglesias-Rodriguez M.D."/>
            <person name="Jenkins J."/>
            <person name="Jones B.M."/>
            <person name="Lawson T."/>
            <person name="Leese F."/>
            <person name="Lindquist E."/>
            <person name="Lobanov A."/>
            <person name="Lomsadze A."/>
            <person name="Malik S.B."/>
            <person name="Marsh M.E."/>
            <person name="Mackinder L."/>
            <person name="Mock T."/>
            <person name="Mueller-Roeber B."/>
            <person name="Pagarete A."/>
            <person name="Parker M."/>
            <person name="Probert I."/>
            <person name="Quesneville H."/>
            <person name="Raines C."/>
            <person name="Rensing S.A."/>
            <person name="Riano-Pachon D.M."/>
            <person name="Richier S."/>
            <person name="Rokitta S."/>
            <person name="Shiraiwa Y."/>
            <person name="Soanes D.M."/>
            <person name="van der Giezen M."/>
            <person name="Wahlund T.M."/>
            <person name="Williams B."/>
            <person name="Wilson W."/>
            <person name="Wolfe G."/>
            <person name="Wurch L.L."/>
        </authorList>
    </citation>
    <scope>NUCLEOTIDE SEQUENCE</scope>
</reference>
<accession>A0A0D3J5E0</accession>
<evidence type="ECO:0000313" key="1">
    <source>
        <dbReference type="EnsemblProtists" id="EOD18725"/>
    </source>
</evidence>